<dbReference type="InterPro" id="IPR020845">
    <property type="entry name" value="AMP-binding_CS"/>
</dbReference>
<dbReference type="InterPro" id="IPR010071">
    <property type="entry name" value="AA_adenyl_dom"/>
</dbReference>
<dbReference type="PANTHER" id="PTHR45527">
    <property type="entry name" value="NONRIBOSOMAL PEPTIDE SYNTHETASE"/>
    <property type="match status" value="1"/>
</dbReference>
<evidence type="ECO:0000259" key="1">
    <source>
        <dbReference type="Pfam" id="PF00501"/>
    </source>
</evidence>
<dbReference type="NCBIfam" id="TIGR01733">
    <property type="entry name" value="AA-adenyl-dom"/>
    <property type="match status" value="1"/>
</dbReference>
<name>A0A4Y8ZV29_9SPHN</name>
<comment type="caution">
    <text evidence="3">The sequence shown here is derived from an EMBL/GenBank/DDBJ whole genome shotgun (WGS) entry which is preliminary data.</text>
</comment>
<evidence type="ECO:0000259" key="2">
    <source>
        <dbReference type="Pfam" id="PF13193"/>
    </source>
</evidence>
<gene>
    <name evidence="3" type="ORF">E2493_01180</name>
</gene>
<keyword evidence="4" id="KW-1185">Reference proteome</keyword>
<dbReference type="Proteomes" id="UP000298213">
    <property type="component" value="Unassembled WGS sequence"/>
</dbReference>
<dbReference type="Pfam" id="PF13193">
    <property type="entry name" value="AMP-binding_C"/>
    <property type="match status" value="1"/>
</dbReference>
<protein>
    <submittedName>
        <fullName evidence="3">Amino acid adenylation domain-containing protein</fullName>
    </submittedName>
</protein>
<dbReference type="OrthoDB" id="9778690at2"/>
<dbReference type="InterPro" id="IPR045851">
    <property type="entry name" value="AMP-bd_C_sf"/>
</dbReference>
<dbReference type="InterPro" id="IPR042099">
    <property type="entry name" value="ANL_N_sf"/>
</dbReference>
<dbReference type="GO" id="GO:0044550">
    <property type="term" value="P:secondary metabolite biosynthetic process"/>
    <property type="evidence" value="ECO:0007669"/>
    <property type="project" value="TreeGrafter"/>
</dbReference>
<evidence type="ECO:0000313" key="4">
    <source>
        <dbReference type="Proteomes" id="UP000298213"/>
    </source>
</evidence>
<dbReference type="SUPFAM" id="SSF56801">
    <property type="entry name" value="Acetyl-CoA synthetase-like"/>
    <property type="match status" value="1"/>
</dbReference>
<reference evidence="3 4" key="1">
    <citation type="submission" date="2019-03" db="EMBL/GenBank/DDBJ databases">
        <title>Genome sequence of Sphingomonas sp. 17J27-24.</title>
        <authorList>
            <person name="Kim M."/>
            <person name="Maeng S."/>
            <person name="Sathiyaraj S."/>
        </authorList>
    </citation>
    <scope>NUCLEOTIDE SEQUENCE [LARGE SCALE GENOMIC DNA]</scope>
    <source>
        <strain evidence="3 4">17J27-24</strain>
    </source>
</reference>
<dbReference type="EMBL" id="SPDV01000002">
    <property type="protein sequence ID" value="TFI59893.1"/>
    <property type="molecule type" value="Genomic_DNA"/>
</dbReference>
<dbReference type="InterPro" id="IPR025110">
    <property type="entry name" value="AMP-bd_C"/>
</dbReference>
<proteinExistence type="predicted"/>
<dbReference type="InterPro" id="IPR000873">
    <property type="entry name" value="AMP-dep_synth/lig_dom"/>
</dbReference>
<accession>A0A4Y8ZV29</accession>
<dbReference type="Gene3D" id="3.30.300.30">
    <property type="match status" value="1"/>
</dbReference>
<dbReference type="PROSITE" id="PS00455">
    <property type="entry name" value="AMP_BINDING"/>
    <property type="match status" value="1"/>
</dbReference>
<feature type="domain" description="AMP-dependent synthetase/ligase" evidence="1">
    <location>
        <begin position="13"/>
        <end position="368"/>
    </location>
</feature>
<sequence length="512" mass="57346">MQSNMLAYFENGAARHHPDKIAIVDGLTRITFSELERRAKHFASVLVSRADVLNQPIAVYLPKSADVVVADLAVVYSGNLYSNLDVKSPPQRLKNILLNIGPRLVITSRDRAADVLAAGIAQDQIVLVEESHEQPGATDFQWLTERRDRIIDTDPLCIINTSGSTGTPKGVVLSHRGTIDFMDWVFETFDFDESYTIGSLSPFYFDIYTLELNVCLAKGATLVIVPDELPIFPAKLMMFLAEAQIDFLFWVPSIMVNIANMGLLDKIALPALRRVFFAGEVFPTRHLNMWRRALPQAQFVNLYGPIEIHVDCTYYIVEGEIPDDQPLPIGYPCRNSDILILNEANQPCAVDEQGELCVRGSSLAHGYWNDPEKTARAFVQNPLNTRYPELIYRTGDLALRRANGQIFLAGRKDFQIKHMGYRIELPEIEHQVLGIPGIANACVVYDHSRKAITLFYQPSGADVPISTIRQALSEIFPKYMLPTAFHSMEQLPMNPNGKIDRNGLVQSLAADQ</sequence>
<evidence type="ECO:0000313" key="3">
    <source>
        <dbReference type="EMBL" id="TFI59893.1"/>
    </source>
</evidence>
<organism evidence="3 4">
    <name type="scientific">Sphingomonas parva</name>
    <dbReference type="NCBI Taxonomy" id="2555898"/>
    <lineage>
        <taxon>Bacteria</taxon>
        <taxon>Pseudomonadati</taxon>
        <taxon>Pseudomonadota</taxon>
        <taxon>Alphaproteobacteria</taxon>
        <taxon>Sphingomonadales</taxon>
        <taxon>Sphingomonadaceae</taxon>
        <taxon>Sphingomonas</taxon>
    </lineage>
</organism>
<dbReference type="CDD" id="cd05930">
    <property type="entry name" value="A_NRPS"/>
    <property type="match status" value="1"/>
</dbReference>
<dbReference type="GO" id="GO:0031177">
    <property type="term" value="F:phosphopantetheine binding"/>
    <property type="evidence" value="ECO:0007669"/>
    <property type="project" value="TreeGrafter"/>
</dbReference>
<dbReference type="GO" id="GO:0005737">
    <property type="term" value="C:cytoplasm"/>
    <property type="evidence" value="ECO:0007669"/>
    <property type="project" value="TreeGrafter"/>
</dbReference>
<dbReference type="PANTHER" id="PTHR45527:SF1">
    <property type="entry name" value="FATTY ACID SYNTHASE"/>
    <property type="match status" value="1"/>
</dbReference>
<dbReference type="Pfam" id="PF00501">
    <property type="entry name" value="AMP-binding"/>
    <property type="match status" value="1"/>
</dbReference>
<dbReference type="AlphaFoldDB" id="A0A4Y8ZV29"/>
<feature type="domain" description="AMP-binding enzyme C-terminal" evidence="2">
    <location>
        <begin position="427"/>
        <end position="498"/>
    </location>
</feature>
<dbReference type="Gene3D" id="3.40.50.12780">
    <property type="entry name" value="N-terminal domain of ligase-like"/>
    <property type="match status" value="1"/>
</dbReference>
<dbReference type="GO" id="GO:0043041">
    <property type="term" value="P:amino acid activation for nonribosomal peptide biosynthetic process"/>
    <property type="evidence" value="ECO:0007669"/>
    <property type="project" value="TreeGrafter"/>
</dbReference>
<dbReference type="RefSeq" id="WP_135082899.1">
    <property type="nucleotide sequence ID" value="NZ_SPDV01000002.1"/>
</dbReference>